<dbReference type="HOGENOM" id="CLU_2789169_0_0_5"/>
<evidence type="ECO:0000313" key="1">
    <source>
        <dbReference type="EMBL" id="ACL63237.1"/>
    </source>
</evidence>
<geneLocation type="plasmid" evidence="1 2">
    <name>pMNOD03</name>
</geneLocation>
<evidence type="ECO:0000313" key="2">
    <source>
        <dbReference type="Proteomes" id="UP000008207"/>
    </source>
</evidence>
<dbReference type="EMBL" id="CP001352">
    <property type="protein sequence ID" value="ACL63237.1"/>
    <property type="molecule type" value="Genomic_DNA"/>
</dbReference>
<dbReference type="KEGG" id="mno:Mnod_8776"/>
<dbReference type="Proteomes" id="UP000008207">
    <property type="component" value="Plasmid pMNOD03"/>
</dbReference>
<gene>
    <name evidence="1" type="ordered locus">Mnod_8776</name>
</gene>
<protein>
    <submittedName>
        <fullName evidence="1">Uncharacterized protein</fullName>
    </submittedName>
</protein>
<accession>B8IXU7</accession>
<dbReference type="AlphaFoldDB" id="B8IXU7"/>
<sequence length="68" mass="7685">MKDNNRLLADRAERTARALSRIHYTKISCECAAQRRSESLEAIERSRKLLAVPVFDPFRLPQGGAGSR</sequence>
<keyword evidence="1" id="KW-0614">Plasmid</keyword>
<name>B8IXU7_METNO</name>
<reference evidence="2" key="1">
    <citation type="submission" date="2009-01" db="EMBL/GenBank/DDBJ databases">
        <title>Complete sequence of plasmid 3 of Methylobacterium nodulans ORS 2060.</title>
        <authorList>
            <consortium name="US DOE Joint Genome Institute"/>
            <person name="Lucas S."/>
            <person name="Copeland A."/>
            <person name="Lapidus A."/>
            <person name="Glavina del Rio T."/>
            <person name="Dalin E."/>
            <person name="Tice H."/>
            <person name="Bruce D."/>
            <person name="Goodwin L."/>
            <person name="Pitluck S."/>
            <person name="Sims D."/>
            <person name="Brettin T."/>
            <person name="Detter J.C."/>
            <person name="Han C."/>
            <person name="Larimer F."/>
            <person name="Land M."/>
            <person name="Hauser L."/>
            <person name="Kyrpides N."/>
            <person name="Ivanova N."/>
            <person name="Marx C.J."/>
            <person name="Richardson P."/>
        </authorList>
    </citation>
    <scope>NUCLEOTIDE SEQUENCE [LARGE SCALE GENOMIC DNA]</scope>
    <source>
        <strain evidence="2">LMG 21967 / CNCM I-2342 / ORS 2060</strain>
        <plasmid evidence="2">Plasmid pMNOD03</plasmid>
    </source>
</reference>
<proteinExistence type="predicted"/>
<organism evidence="1 2">
    <name type="scientific">Methylobacterium nodulans (strain LMG 21967 / CNCM I-2342 / ORS 2060)</name>
    <dbReference type="NCBI Taxonomy" id="460265"/>
    <lineage>
        <taxon>Bacteria</taxon>
        <taxon>Pseudomonadati</taxon>
        <taxon>Pseudomonadota</taxon>
        <taxon>Alphaproteobacteria</taxon>
        <taxon>Hyphomicrobiales</taxon>
        <taxon>Methylobacteriaceae</taxon>
        <taxon>Methylobacterium</taxon>
    </lineage>
</organism>
<keyword evidence="2" id="KW-1185">Reference proteome</keyword>